<gene>
    <name evidence="3" type="ORF">J2S06_000970</name>
</gene>
<evidence type="ECO:0000313" key="3">
    <source>
        <dbReference type="EMBL" id="MDQ0161896.1"/>
    </source>
</evidence>
<feature type="transmembrane region" description="Helical" evidence="2">
    <location>
        <begin position="258"/>
        <end position="278"/>
    </location>
</feature>
<keyword evidence="4" id="KW-1185">Reference proteome</keyword>
<feature type="transmembrane region" description="Helical" evidence="2">
    <location>
        <begin position="205"/>
        <end position="221"/>
    </location>
</feature>
<dbReference type="RefSeq" id="WP_419151475.1">
    <property type="nucleotide sequence ID" value="NZ_JAUSTR010000002.1"/>
</dbReference>
<keyword evidence="2" id="KW-0812">Transmembrane</keyword>
<evidence type="ECO:0000256" key="2">
    <source>
        <dbReference type="SAM" id="Phobius"/>
    </source>
</evidence>
<feature type="transmembrane region" description="Helical" evidence="2">
    <location>
        <begin position="12"/>
        <end position="35"/>
    </location>
</feature>
<keyword evidence="2" id="KW-0472">Membrane</keyword>
<dbReference type="Pfam" id="PF13425">
    <property type="entry name" value="O-antigen_lig"/>
    <property type="match status" value="1"/>
</dbReference>
<feature type="transmembrane region" description="Helical" evidence="2">
    <location>
        <begin position="438"/>
        <end position="456"/>
    </location>
</feature>
<feature type="transmembrane region" description="Helical" evidence="2">
    <location>
        <begin position="227"/>
        <end position="246"/>
    </location>
</feature>
<feature type="transmembrane region" description="Helical" evidence="2">
    <location>
        <begin position="73"/>
        <end position="92"/>
    </location>
</feature>
<dbReference type="InterPro" id="IPR049504">
    <property type="entry name" value="O-antigen_lig"/>
</dbReference>
<accession>A0ABT9VLQ9</accession>
<keyword evidence="1" id="KW-0175">Coiled coil</keyword>
<name>A0ABT9VLQ9_9BACI</name>
<feature type="coiled-coil region" evidence="1">
    <location>
        <begin position="294"/>
        <end position="328"/>
    </location>
</feature>
<proteinExistence type="predicted"/>
<feature type="transmembrane region" description="Helical" evidence="2">
    <location>
        <begin position="172"/>
        <end position="196"/>
    </location>
</feature>
<feature type="transmembrane region" description="Helical" evidence="2">
    <location>
        <begin position="41"/>
        <end position="61"/>
    </location>
</feature>
<sequence>MNSPLKTLVSKFELFLIFFIILQPFIDLLTSFSIYIMDVHLTFGIIIRFSVMILILVYILFVTQKKFRKNIFLYFILFGVVLLIGLINNLLVKDPISLFSELRNIAKIAYVPIMLFGYLVVFYRLKEHKDIKRLVQRNIFISMIVVSVVMIIATLTNTGIQSYESEKLGHQGWFFAGNEIGSIMAISFAVVVYYAFQNTKSWKTIYNWLPVCMLIFSQLVIGTKVGYGSVLIVLVVALFIFLIEKFRYRNHSVLTKKYNVNVIMSSVVLFVFLLLTPYTPVAYNMNVHLSWVGLDQEEINLESDEKDAESENQKMKEKEEKEKAVQNVLLSGREHFLEQHKEYFAEAPLSQKLLGMGYGGNYKDEGKTVEMDFYDIFFSLGILGFILYITPFIYLAFYVALSIFKNLRQNLNSEVVLFGSAIMLGMGIAYTAGHVLTAPAVSIYLVVLIAYLYNILENKYS</sequence>
<dbReference type="EMBL" id="JAUSTR010000002">
    <property type="protein sequence ID" value="MDQ0161896.1"/>
    <property type="molecule type" value="Genomic_DNA"/>
</dbReference>
<feature type="transmembrane region" description="Helical" evidence="2">
    <location>
        <begin position="104"/>
        <end position="125"/>
    </location>
</feature>
<evidence type="ECO:0000313" key="4">
    <source>
        <dbReference type="Proteomes" id="UP001225646"/>
    </source>
</evidence>
<protein>
    <submittedName>
        <fullName evidence="3">ABC-type multidrug transport system fused ATPase/permease subunit</fullName>
    </submittedName>
</protein>
<reference evidence="3 4" key="1">
    <citation type="submission" date="2023-07" db="EMBL/GenBank/DDBJ databases">
        <title>Genomic Encyclopedia of Type Strains, Phase IV (KMG-IV): sequencing the most valuable type-strain genomes for metagenomic binning, comparative biology and taxonomic classification.</title>
        <authorList>
            <person name="Goeker M."/>
        </authorList>
    </citation>
    <scope>NUCLEOTIDE SEQUENCE [LARGE SCALE GENOMIC DNA]</scope>
    <source>
        <strain evidence="3 4">DSM 19092</strain>
    </source>
</reference>
<organism evidence="3 4">
    <name type="scientific">Aeribacillus alveayuensis</name>
    <dbReference type="NCBI Taxonomy" id="279215"/>
    <lineage>
        <taxon>Bacteria</taxon>
        <taxon>Bacillati</taxon>
        <taxon>Bacillota</taxon>
        <taxon>Bacilli</taxon>
        <taxon>Bacillales</taxon>
        <taxon>Bacillaceae</taxon>
        <taxon>Aeribacillus</taxon>
    </lineage>
</organism>
<feature type="transmembrane region" description="Helical" evidence="2">
    <location>
        <begin position="415"/>
        <end position="432"/>
    </location>
</feature>
<feature type="transmembrane region" description="Helical" evidence="2">
    <location>
        <begin position="376"/>
        <end position="403"/>
    </location>
</feature>
<evidence type="ECO:0000256" key="1">
    <source>
        <dbReference type="SAM" id="Coils"/>
    </source>
</evidence>
<feature type="transmembrane region" description="Helical" evidence="2">
    <location>
        <begin position="137"/>
        <end position="160"/>
    </location>
</feature>
<comment type="caution">
    <text evidence="3">The sequence shown here is derived from an EMBL/GenBank/DDBJ whole genome shotgun (WGS) entry which is preliminary data.</text>
</comment>
<dbReference type="Proteomes" id="UP001225646">
    <property type="component" value="Unassembled WGS sequence"/>
</dbReference>
<keyword evidence="2" id="KW-1133">Transmembrane helix</keyword>